<sequence length="100" mass="11397">MWVAFCVPGKNRHAPRNNEDMKAYEYQTVKVPRAPKARSKALTAYGQQGWEVMETKDAWQHTVTVTMRRLLPDAAKPKPKPIGLLPSLIAWAMNRHNTAK</sequence>
<name>A0A0A7HB07_9CAUD</name>
<dbReference type="KEGG" id="vg:23680933"/>
<reference evidence="1 2" key="1">
    <citation type="submission" date="2014-10" db="EMBL/GenBank/DDBJ databases">
        <title>Genome of vB_ArtM-ArV1 - first myovirus infecting Arthrobacter sp.</title>
        <authorList>
            <person name="Simoliunas E."/>
            <person name="Kaliniene L."/>
            <person name="Stasilo M."/>
            <person name="Meskys R."/>
        </authorList>
    </citation>
    <scope>NUCLEOTIDE SEQUENCE [LARGE SCALE GENOMIC DNA]</scope>
</reference>
<evidence type="ECO:0000313" key="2">
    <source>
        <dbReference type="Proteomes" id="UP000031071"/>
    </source>
</evidence>
<dbReference type="EMBL" id="KM879463">
    <property type="protein sequence ID" value="AIZ01778.1"/>
    <property type="molecule type" value="Genomic_DNA"/>
</dbReference>
<keyword evidence="2" id="KW-1185">Reference proteome</keyword>
<dbReference type="GeneID" id="23680933"/>
<dbReference type="RefSeq" id="YP_009126124.1">
    <property type="nucleotide sequence ID" value="NC_026606.1"/>
</dbReference>
<protein>
    <submittedName>
        <fullName evidence="1">Uncharacterized protein</fullName>
    </submittedName>
</protein>
<proteinExistence type="predicted"/>
<gene>
    <name evidence="1" type="ORF">ArV1_091</name>
</gene>
<dbReference type="OrthoDB" id="26509at10239"/>
<accession>A0A0A7HB07</accession>
<organism evidence="1 2">
    <name type="scientific">Arthrobacter phage vB_ArtM-ArV1</name>
    <dbReference type="NCBI Taxonomy" id="1566993"/>
    <lineage>
        <taxon>Viruses</taxon>
        <taxon>Duplodnaviria</taxon>
        <taxon>Heunggongvirae</taxon>
        <taxon>Uroviricota</taxon>
        <taxon>Caudoviricetes</taxon>
        <taxon>Klausavirus</taxon>
        <taxon>Klausavirus ArV1</taxon>
    </lineage>
</organism>
<dbReference type="Proteomes" id="UP000031071">
    <property type="component" value="Segment"/>
</dbReference>
<evidence type="ECO:0000313" key="1">
    <source>
        <dbReference type="EMBL" id="AIZ01778.1"/>
    </source>
</evidence>